<dbReference type="InterPro" id="IPR027882">
    <property type="entry name" value="SOGA1/2-like_CC"/>
</dbReference>
<keyword evidence="6" id="KW-1185">Reference proteome</keyword>
<feature type="compositionally biased region" description="Polar residues" evidence="3">
    <location>
        <begin position="402"/>
        <end position="414"/>
    </location>
</feature>
<comment type="caution">
    <text evidence="5">The sequence shown here is derived from an EMBL/GenBank/DDBJ whole genome shotgun (WGS) entry which is preliminary data.</text>
</comment>
<feature type="coiled-coil region" evidence="2">
    <location>
        <begin position="34"/>
        <end position="224"/>
    </location>
</feature>
<dbReference type="PANTHER" id="PTHR15705:SF1">
    <property type="entry name" value="RIKEN CDNA 9330159F19 GENE"/>
    <property type="match status" value="1"/>
</dbReference>
<dbReference type="EMBL" id="BEZZ01000037">
    <property type="protein sequence ID" value="GCC23736.1"/>
    <property type="molecule type" value="Genomic_DNA"/>
</dbReference>
<feature type="region of interest" description="Disordered" evidence="3">
    <location>
        <begin position="1"/>
        <end position="20"/>
    </location>
</feature>
<dbReference type="Proteomes" id="UP000287033">
    <property type="component" value="Unassembled WGS sequence"/>
</dbReference>
<sequence length="519" mass="60331">MSTSGGSEEPRRRGAVQTIDCGTQPDKYELQYQLFQLRRKYEEAKKRYRQEKEAWLTEKEMLLRELAEIQSKAECLARTKAAENRRILFDLKSVLEGVQLKVKEEEDQRAELQQQYSSDKYAWELERAELKCRIEQLEVKAEKQDVEKTTQETREVFGSEGKEQKQLLANIHSAAMDLRKQLETSERNWSREKMELLEQFDHERKEWESQLKDMQRKIEQIYWDVKSSQKCKLNEQKTERRQEKLTRDDCALFNLHECNQSHDEKDQHYTNGARARGAEMEDIALHDTDRGIKKSGSDLLFIEESSLEHIEDGGSIQNFGNIQNDKNKFSSVLNAALQELAKVSEELCSYQEDVKKKVSHGRARSVSQLQESKEKQNENTLVRNGIASEESSSKPDDKALSPTLSETKQQASRSESLHDNPNKISHVFQMLHLNQEKQEERKKSRPSQCVTGQRTSLPVTLPPETMRLNGMSFPRPARPQNRRLPSRWARKPLSAGAVHDRAPQKQSQHFLFDIKTSIT</sequence>
<dbReference type="AlphaFoldDB" id="A0A401S029"/>
<evidence type="ECO:0000259" key="4">
    <source>
        <dbReference type="Pfam" id="PF14818"/>
    </source>
</evidence>
<dbReference type="OrthoDB" id="8948289at2759"/>
<feature type="compositionally biased region" description="Polar residues" evidence="3">
    <location>
        <begin position="446"/>
        <end position="458"/>
    </location>
</feature>
<proteinExistence type="predicted"/>
<feature type="region of interest" description="Disordered" evidence="3">
    <location>
        <begin position="359"/>
        <end position="421"/>
    </location>
</feature>
<dbReference type="Pfam" id="PF14818">
    <property type="entry name" value="SOGA1-2-like_CC"/>
    <property type="match status" value="1"/>
</dbReference>
<name>A0A401S029_CHIPU</name>
<feature type="region of interest" description="Disordered" evidence="3">
    <location>
        <begin position="436"/>
        <end position="460"/>
    </location>
</feature>
<dbReference type="STRING" id="137246.A0A401S029"/>
<evidence type="ECO:0000256" key="3">
    <source>
        <dbReference type="SAM" id="MobiDB-lite"/>
    </source>
</evidence>
<feature type="domain" description="SOGA 1/2-like coiled-coil" evidence="4">
    <location>
        <begin position="176"/>
        <end position="228"/>
    </location>
</feature>
<evidence type="ECO:0000256" key="1">
    <source>
        <dbReference type="ARBA" id="ARBA00023054"/>
    </source>
</evidence>
<gene>
    <name evidence="5" type="ORF">chiPu_0002134</name>
</gene>
<dbReference type="PANTHER" id="PTHR15705">
    <property type="entry name" value="MCG7194, ISOFORM CRA_A"/>
    <property type="match status" value="1"/>
</dbReference>
<accession>A0A401S029</accession>
<evidence type="ECO:0000313" key="6">
    <source>
        <dbReference type="Proteomes" id="UP000287033"/>
    </source>
</evidence>
<protein>
    <recommendedName>
        <fullName evidence="4">SOGA 1/2-like coiled-coil domain-containing protein</fullName>
    </recommendedName>
</protein>
<evidence type="ECO:0000256" key="2">
    <source>
        <dbReference type="SAM" id="Coils"/>
    </source>
</evidence>
<keyword evidence="1 2" id="KW-0175">Coiled coil</keyword>
<reference evidence="5 6" key="1">
    <citation type="journal article" date="2018" name="Nat. Ecol. Evol.">
        <title>Shark genomes provide insights into elasmobranch evolution and the origin of vertebrates.</title>
        <authorList>
            <person name="Hara Y"/>
            <person name="Yamaguchi K"/>
            <person name="Onimaru K"/>
            <person name="Kadota M"/>
            <person name="Koyanagi M"/>
            <person name="Keeley SD"/>
            <person name="Tatsumi K"/>
            <person name="Tanaka K"/>
            <person name="Motone F"/>
            <person name="Kageyama Y"/>
            <person name="Nozu R"/>
            <person name="Adachi N"/>
            <person name="Nishimura O"/>
            <person name="Nakagawa R"/>
            <person name="Tanegashima C"/>
            <person name="Kiyatake I"/>
            <person name="Matsumoto R"/>
            <person name="Murakumo K"/>
            <person name="Nishida K"/>
            <person name="Terakita A"/>
            <person name="Kuratani S"/>
            <person name="Sato K"/>
            <person name="Hyodo S Kuraku.S."/>
        </authorList>
    </citation>
    <scope>NUCLEOTIDE SEQUENCE [LARGE SCALE GENOMIC DNA]</scope>
</reference>
<organism evidence="5 6">
    <name type="scientific">Chiloscyllium punctatum</name>
    <name type="common">Brownbanded bambooshark</name>
    <name type="synonym">Hemiscyllium punctatum</name>
    <dbReference type="NCBI Taxonomy" id="137246"/>
    <lineage>
        <taxon>Eukaryota</taxon>
        <taxon>Metazoa</taxon>
        <taxon>Chordata</taxon>
        <taxon>Craniata</taxon>
        <taxon>Vertebrata</taxon>
        <taxon>Chondrichthyes</taxon>
        <taxon>Elasmobranchii</taxon>
        <taxon>Galeomorphii</taxon>
        <taxon>Galeoidea</taxon>
        <taxon>Orectolobiformes</taxon>
        <taxon>Hemiscylliidae</taxon>
        <taxon>Chiloscyllium</taxon>
    </lineage>
</organism>
<evidence type="ECO:0000313" key="5">
    <source>
        <dbReference type="EMBL" id="GCC23736.1"/>
    </source>
</evidence>